<keyword evidence="2" id="KW-1185">Reference proteome</keyword>
<protein>
    <submittedName>
        <fullName evidence="1">Uncharacterized protein</fullName>
    </submittedName>
</protein>
<evidence type="ECO:0000313" key="1">
    <source>
        <dbReference type="EMBL" id="GBP35477.1"/>
    </source>
</evidence>
<proteinExistence type="predicted"/>
<gene>
    <name evidence="1" type="ORF">EVAR_19987_1</name>
</gene>
<accession>A0A4C1VB16</accession>
<organism evidence="1 2">
    <name type="scientific">Eumeta variegata</name>
    <name type="common">Bagworm moth</name>
    <name type="synonym">Eumeta japonica</name>
    <dbReference type="NCBI Taxonomy" id="151549"/>
    <lineage>
        <taxon>Eukaryota</taxon>
        <taxon>Metazoa</taxon>
        <taxon>Ecdysozoa</taxon>
        <taxon>Arthropoda</taxon>
        <taxon>Hexapoda</taxon>
        <taxon>Insecta</taxon>
        <taxon>Pterygota</taxon>
        <taxon>Neoptera</taxon>
        <taxon>Endopterygota</taxon>
        <taxon>Lepidoptera</taxon>
        <taxon>Glossata</taxon>
        <taxon>Ditrysia</taxon>
        <taxon>Tineoidea</taxon>
        <taxon>Psychidae</taxon>
        <taxon>Oiketicinae</taxon>
        <taxon>Eumeta</taxon>
    </lineage>
</organism>
<sequence length="84" mass="9044">MIEAKSTLYLSVKRKAYRQKTLQKETIVILPKARDINNAWRGIALIANGLLGQSSRGGRPRMSAALSLALDRSSITASSGDGPC</sequence>
<evidence type="ECO:0000313" key="2">
    <source>
        <dbReference type="Proteomes" id="UP000299102"/>
    </source>
</evidence>
<name>A0A4C1VB16_EUMVA</name>
<dbReference type="AlphaFoldDB" id="A0A4C1VB16"/>
<comment type="caution">
    <text evidence="1">The sequence shown here is derived from an EMBL/GenBank/DDBJ whole genome shotgun (WGS) entry which is preliminary data.</text>
</comment>
<dbReference type="Proteomes" id="UP000299102">
    <property type="component" value="Unassembled WGS sequence"/>
</dbReference>
<dbReference type="EMBL" id="BGZK01000304">
    <property type="protein sequence ID" value="GBP35477.1"/>
    <property type="molecule type" value="Genomic_DNA"/>
</dbReference>
<reference evidence="1 2" key="1">
    <citation type="journal article" date="2019" name="Commun. Biol.">
        <title>The bagworm genome reveals a unique fibroin gene that provides high tensile strength.</title>
        <authorList>
            <person name="Kono N."/>
            <person name="Nakamura H."/>
            <person name="Ohtoshi R."/>
            <person name="Tomita M."/>
            <person name="Numata K."/>
            <person name="Arakawa K."/>
        </authorList>
    </citation>
    <scope>NUCLEOTIDE SEQUENCE [LARGE SCALE GENOMIC DNA]</scope>
</reference>